<dbReference type="GO" id="GO:0050660">
    <property type="term" value="F:flavin adenine dinucleotide binding"/>
    <property type="evidence" value="ECO:0007669"/>
    <property type="project" value="InterPro"/>
</dbReference>
<reference evidence="1" key="1">
    <citation type="journal article" date="2015" name="Nature">
        <title>Complex archaea that bridge the gap between prokaryotes and eukaryotes.</title>
        <authorList>
            <person name="Spang A."/>
            <person name="Saw J.H."/>
            <person name="Jorgensen S.L."/>
            <person name="Zaremba-Niedzwiedzka K."/>
            <person name="Martijn J."/>
            <person name="Lind A.E."/>
            <person name="van Eijk R."/>
            <person name="Schleper C."/>
            <person name="Guy L."/>
            <person name="Ettema T.J."/>
        </authorList>
    </citation>
    <scope>NUCLEOTIDE SEQUENCE</scope>
</reference>
<proteinExistence type="predicted"/>
<gene>
    <name evidence="1" type="ORF">LCGC14_0585240</name>
</gene>
<comment type="caution">
    <text evidence="1">The sequence shown here is derived from an EMBL/GenBank/DDBJ whole genome shotgun (WGS) entry which is preliminary data.</text>
</comment>
<evidence type="ECO:0000313" key="1">
    <source>
        <dbReference type="EMBL" id="KKN55152.1"/>
    </source>
</evidence>
<dbReference type="AlphaFoldDB" id="A0A0F9RYY9"/>
<accession>A0A0F9RYY9</accession>
<dbReference type="Gene3D" id="3.30.1360.170">
    <property type="match status" value="1"/>
</dbReference>
<dbReference type="GO" id="GO:0050797">
    <property type="term" value="F:thymidylate synthase (FAD) activity"/>
    <property type="evidence" value="ECO:0007669"/>
    <property type="project" value="InterPro"/>
</dbReference>
<dbReference type="GO" id="GO:0006231">
    <property type="term" value="P:dTMP biosynthetic process"/>
    <property type="evidence" value="ECO:0007669"/>
    <property type="project" value="InterPro"/>
</dbReference>
<dbReference type="PROSITE" id="PS51331">
    <property type="entry name" value="THYX"/>
    <property type="match status" value="1"/>
</dbReference>
<dbReference type="SUPFAM" id="SSF69796">
    <property type="entry name" value="Thymidylate synthase-complementing protein Thy1"/>
    <property type="match status" value="1"/>
</dbReference>
<dbReference type="InterPro" id="IPR003669">
    <property type="entry name" value="Thymidylate_synthase_ThyX"/>
</dbReference>
<protein>
    <submittedName>
        <fullName evidence="1">Uncharacterized protein</fullName>
    </submittedName>
</protein>
<name>A0A0F9RYY9_9ZZZZ</name>
<dbReference type="EMBL" id="LAZR01000898">
    <property type="protein sequence ID" value="KKN55152.1"/>
    <property type="molecule type" value="Genomic_DNA"/>
</dbReference>
<dbReference type="Pfam" id="PF02511">
    <property type="entry name" value="Thy1"/>
    <property type="match status" value="1"/>
</dbReference>
<sequence length="218" mass="25113">MPVPEPVITRLFPRTIEEGQYLEDLAIFAARRCRTTKNTEELWKEVDGYSSQKKRRFLDAVVYEEWALDVLEMLPIHYDVMNVPVWLIIELLRHRLIWRDFSMEQMSQRAIPANRLQVRVPEPFEDLVAGYLAEAVEIIKVNPDMLPEDFRAVFPQGVIVNLVIAGNIRAFQHYFFMRCSEEMGGAGGAHPLFMKIADEMLLQASDVYPASVTKVAKA</sequence>
<organism evidence="1">
    <name type="scientific">marine sediment metagenome</name>
    <dbReference type="NCBI Taxonomy" id="412755"/>
    <lineage>
        <taxon>unclassified sequences</taxon>
        <taxon>metagenomes</taxon>
        <taxon>ecological metagenomes</taxon>
    </lineage>
</organism>
<dbReference type="InterPro" id="IPR036098">
    <property type="entry name" value="Thymidylate_synthase_ThyX_sf"/>
</dbReference>